<protein>
    <submittedName>
        <fullName evidence="1">Uncharacterized protein</fullName>
    </submittedName>
</protein>
<accession>A0A9D4GET6</accession>
<evidence type="ECO:0000313" key="1">
    <source>
        <dbReference type="EMBL" id="KAH3814274.1"/>
    </source>
</evidence>
<dbReference type="Proteomes" id="UP000828390">
    <property type="component" value="Unassembled WGS sequence"/>
</dbReference>
<proteinExistence type="predicted"/>
<reference evidence="1" key="1">
    <citation type="journal article" date="2019" name="bioRxiv">
        <title>The Genome of the Zebra Mussel, Dreissena polymorpha: A Resource for Invasive Species Research.</title>
        <authorList>
            <person name="McCartney M.A."/>
            <person name="Auch B."/>
            <person name="Kono T."/>
            <person name="Mallez S."/>
            <person name="Zhang Y."/>
            <person name="Obille A."/>
            <person name="Becker A."/>
            <person name="Abrahante J.E."/>
            <person name="Garbe J."/>
            <person name="Badalamenti J.P."/>
            <person name="Herman A."/>
            <person name="Mangelson H."/>
            <person name="Liachko I."/>
            <person name="Sullivan S."/>
            <person name="Sone E.D."/>
            <person name="Koren S."/>
            <person name="Silverstein K.A.T."/>
            <person name="Beckman K.B."/>
            <person name="Gohl D.M."/>
        </authorList>
    </citation>
    <scope>NUCLEOTIDE SEQUENCE</scope>
    <source>
        <strain evidence="1">Duluth1</strain>
        <tissue evidence="1">Whole animal</tissue>
    </source>
</reference>
<keyword evidence="2" id="KW-1185">Reference proteome</keyword>
<dbReference type="AlphaFoldDB" id="A0A9D4GET6"/>
<reference evidence="1" key="2">
    <citation type="submission" date="2020-11" db="EMBL/GenBank/DDBJ databases">
        <authorList>
            <person name="McCartney M.A."/>
            <person name="Auch B."/>
            <person name="Kono T."/>
            <person name="Mallez S."/>
            <person name="Becker A."/>
            <person name="Gohl D.M."/>
            <person name="Silverstein K.A.T."/>
            <person name="Koren S."/>
            <person name="Bechman K.B."/>
            <person name="Herman A."/>
            <person name="Abrahante J.E."/>
            <person name="Garbe J."/>
        </authorList>
    </citation>
    <scope>NUCLEOTIDE SEQUENCE</scope>
    <source>
        <strain evidence="1">Duluth1</strain>
        <tissue evidence="1">Whole animal</tissue>
    </source>
</reference>
<gene>
    <name evidence="1" type="ORF">DPMN_142769</name>
</gene>
<name>A0A9D4GET6_DREPO</name>
<dbReference type="EMBL" id="JAIWYP010000006">
    <property type="protein sequence ID" value="KAH3814274.1"/>
    <property type="molecule type" value="Genomic_DNA"/>
</dbReference>
<sequence length="88" mass="9999">MDHNPSCFHELAGWPERSTPTSFFLYRHVTIIINYVYMMMINTMVYDNNTADDDGNDAVCGDHVAIGVISVMLIRQGGTRIRELTAFK</sequence>
<organism evidence="1 2">
    <name type="scientific">Dreissena polymorpha</name>
    <name type="common">Zebra mussel</name>
    <name type="synonym">Mytilus polymorpha</name>
    <dbReference type="NCBI Taxonomy" id="45954"/>
    <lineage>
        <taxon>Eukaryota</taxon>
        <taxon>Metazoa</taxon>
        <taxon>Spiralia</taxon>
        <taxon>Lophotrochozoa</taxon>
        <taxon>Mollusca</taxon>
        <taxon>Bivalvia</taxon>
        <taxon>Autobranchia</taxon>
        <taxon>Heteroconchia</taxon>
        <taxon>Euheterodonta</taxon>
        <taxon>Imparidentia</taxon>
        <taxon>Neoheterodontei</taxon>
        <taxon>Myida</taxon>
        <taxon>Dreissenoidea</taxon>
        <taxon>Dreissenidae</taxon>
        <taxon>Dreissena</taxon>
    </lineage>
</organism>
<evidence type="ECO:0000313" key="2">
    <source>
        <dbReference type="Proteomes" id="UP000828390"/>
    </source>
</evidence>
<comment type="caution">
    <text evidence="1">The sequence shown here is derived from an EMBL/GenBank/DDBJ whole genome shotgun (WGS) entry which is preliminary data.</text>
</comment>